<evidence type="ECO:0000313" key="2">
    <source>
        <dbReference type="Proteomes" id="UP000551878"/>
    </source>
</evidence>
<dbReference type="AlphaFoldDB" id="A0A840QL49"/>
<dbReference type="Proteomes" id="UP000551878">
    <property type="component" value="Unassembled WGS sequence"/>
</dbReference>
<accession>A0A840QL49</accession>
<name>A0A840QL49_9BACI</name>
<comment type="caution">
    <text evidence="1">The sequence shown here is derived from an EMBL/GenBank/DDBJ whole genome shotgun (WGS) entry which is preliminary data.</text>
</comment>
<protein>
    <submittedName>
        <fullName evidence="1">Uncharacterized protein</fullName>
    </submittedName>
</protein>
<dbReference type="EMBL" id="JACHHB010000001">
    <property type="protein sequence ID" value="MBB5172088.1"/>
    <property type="molecule type" value="Genomic_DNA"/>
</dbReference>
<gene>
    <name evidence="1" type="ORF">HNQ41_000228</name>
</gene>
<proteinExistence type="predicted"/>
<keyword evidence="2" id="KW-1185">Reference proteome</keyword>
<evidence type="ECO:0000313" key="1">
    <source>
        <dbReference type="EMBL" id="MBB5172088.1"/>
    </source>
</evidence>
<organism evidence="1 2">
    <name type="scientific">Texcoconibacillus texcoconensis</name>
    <dbReference type="NCBI Taxonomy" id="1095777"/>
    <lineage>
        <taxon>Bacteria</taxon>
        <taxon>Bacillati</taxon>
        <taxon>Bacillota</taxon>
        <taxon>Bacilli</taxon>
        <taxon>Bacillales</taxon>
        <taxon>Bacillaceae</taxon>
        <taxon>Texcoconibacillus</taxon>
    </lineage>
</organism>
<reference evidence="1 2" key="1">
    <citation type="submission" date="2020-08" db="EMBL/GenBank/DDBJ databases">
        <title>Genomic Encyclopedia of Type Strains, Phase IV (KMG-IV): sequencing the most valuable type-strain genomes for metagenomic binning, comparative biology and taxonomic classification.</title>
        <authorList>
            <person name="Goeker M."/>
        </authorList>
    </citation>
    <scope>NUCLEOTIDE SEQUENCE [LARGE SCALE GENOMIC DNA]</scope>
    <source>
        <strain evidence="1 2">DSM 24696</strain>
    </source>
</reference>
<sequence>MFNVQNVIIKKKQTKQGLQLLGYDTKVSYPSKVFMESNLKFFW</sequence>